<dbReference type="Proteomes" id="UP000066624">
    <property type="component" value="Chromosome"/>
</dbReference>
<dbReference type="RefSeq" id="WP_049725903.1">
    <property type="nucleotide sequence ID" value="NZ_CP012154.1"/>
</dbReference>
<protein>
    <submittedName>
        <fullName evidence="2">Uncharacterized protein</fullName>
    </submittedName>
</protein>
<dbReference type="AlphaFoldDB" id="A0A0K0XXC4"/>
<evidence type="ECO:0000313" key="3">
    <source>
        <dbReference type="Proteomes" id="UP000066624"/>
    </source>
</evidence>
<accession>A0A0K0XXC4</accession>
<dbReference type="EMBL" id="CP012154">
    <property type="protein sequence ID" value="AKS42333.1"/>
    <property type="molecule type" value="Genomic_DNA"/>
</dbReference>
<keyword evidence="3" id="KW-1185">Reference proteome</keyword>
<sequence>MPSRIILIFLVFLLSFARSTQAFDDPRVDAGLSVWLEPGRNVPVLVRLDGNNADVRSAWDQLRRLLDGQYGFVDTPPDANREFLARVDRLGLTLLLRFEQVAAVRRPFEMTFPGE</sequence>
<evidence type="ECO:0000256" key="1">
    <source>
        <dbReference type="SAM" id="SignalP"/>
    </source>
</evidence>
<reference evidence="2 3" key="1">
    <citation type="submission" date="2015-07" db="EMBL/GenBank/DDBJ databases">
        <authorList>
            <person name="Noorani M."/>
        </authorList>
    </citation>
    <scope>NUCLEOTIDE SEQUENCE [LARGE SCALE GENOMIC DNA]</scope>
    <source>
        <strain evidence="2 3">KCTC 42284</strain>
    </source>
</reference>
<feature type="chain" id="PRO_5005454414" evidence="1">
    <location>
        <begin position="23"/>
        <end position="115"/>
    </location>
</feature>
<evidence type="ECO:0000313" key="2">
    <source>
        <dbReference type="EMBL" id="AKS42333.1"/>
    </source>
</evidence>
<gene>
    <name evidence="2" type="ORF">WM2015_1967</name>
</gene>
<dbReference type="STRING" id="1579979.WM2015_1967"/>
<dbReference type="KEGG" id="wma:WM2015_1967"/>
<proteinExistence type="predicted"/>
<name>A0A0K0XXC4_9GAMM</name>
<keyword evidence="1" id="KW-0732">Signal</keyword>
<feature type="signal peptide" evidence="1">
    <location>
        <begin position="1"/>
        <end position="22"/>
    </location>
</feature>
<organism evidence="2 3">
    <name type="scientific">Wenzhouxiangella marina</name>
    <dbReference type="NCBI Taxonomy" id="1579979"/>
    <lineage>
        <taxon>Bacteria</taxon>
        <taxon>Pseudomonadati</taxon>
        <taxon>Pseudomonadota</taxon>
        <taxon>Gammaproteobacteria</taxon>
        <taxon>Chromatiales</taxon>
        <taxon>Wenzhouxiangellaceae</taxon>
        <taxon>Wenzhouxiangella</taxon>
    </lineage>
</organism>